<gene>
    <name evidence="1" type="ORF">KI387_014094</name>
</gene>
<reference evidence="1 2" key="1">
    <citation type="journal article" date="2021" name="Nat. Plants">
        <title>The Taxus genome provides insights into paclitaxel biosynthesis.</title>
        <authorList>
            <person name="Xiong X."/>
            <person name="Gou J."/>
            <person name="Liao Q."/>
            <person name="Li Y."/>
            <person name="Zhou Q."/>
            <person name="Bi G."/>
            <person name="Li C."/>
            <person name="Du R."/>
            <person name="Wang X."/>
            <person name="Sun T."/>
            <person name="Guo L."/>
            <person name="Liang H."/>
            <person name="Lu P."/>
            <person name="Wu Y."/>
            <person name="Zhang Z."/>
            <person name="Ro D.K."/>
            <person name="Shang Y."/>
            <person name="Huang S."/>
            <person name="Yan J."/>
        </authorList>
    </citation>
    <scope>NUCLEOTIDE SEQUENCE [LARGE SCALE GENOMIC DNA]</scope>
    <source>
        <strain evidence="1">Ta-2019</strain>
    </source>
</reference>
<keyword evidence="2" id="KW-1185">Reference proteome</keyword>
<dbReference type="EMBL" id="JAHRHJ020000009">
    <property type="protein sequence ID" value="KAH9302511.1"/>
    <property type="molecule type" value="Genomic_DNA"/>
</dbReference>
<name>A0AA38CJD8_TAXCH</name>
<dbReference type="PANTHER" id="PTHR46567:SF1">
    <property type="entry name" value="MEDIATOR OF RNA POLYMERASE II TRANSCRIPTION SUBUNIT 12"/>
    <property type="match status" value="1"/>
</dbReference>
<sequence>DLSARNMRQTLAPVLLRLLGTRVVQEALDPFSIHLQKYLSPKKELESYAEIAAASAAGLSGESLFDRFLSILHALLSSTWSSWLKPKGTTKPVREVPAFDPELVEGMQADLDHMQLSSAVR</sequence>
<dbReference type="Proteomes" id="UP000824469">
    <property type="component" value="Unassembled WGS sequence"/>
</dbReference>
<proteinExistence type="predicted"/>
<protein>
    <submittedName>
        <fullName evidence="1">Uncharacterized protein</fullName>
    </submittedName>
</protein>
<feature type="non-terminal residue" evidence="1">
    <location>
        <position position="121"/>
    </location>
</feature>
<feature type="non-terminal residue" evidence="1">
    <location>
        <position position="1"/>
    </location>
</feature>
<evidence type="ECO:0000313" key="1">
    <source>
        <dbReference type="EMBL" id="KAH9302511.1"/>
    </source>
</evidence>
<dbReference type="AlphaFoldDB" id="A0AA38CJD8"/>
<comment type="caution">
    <text evidence="1">The sequence shown here is derived from an EMBL/GenBank/DDBJ whole genome shotgun (WGS) entry which is preliminary data.</text>
</comment>
<accession>A0AA38CJD8</accession>
<evidence type="ECO:0000313" key="2">
    <source>
        <dbReference type="Proteomes" id="UP000824469"/>
    </source>
</evidence>
<organism evidence="1 2">
    <name type="scientific">Taxus chinensis</name>
    <name type="common">Chinese yew</name>
    <name type="synonym">Taxus wallichiana var. chinensis</name>
    <dbReference type="NCBI Taxonomy" id="29808"/>
    <lineage>
        <taxon>Eukaryota</taxon>
        <taxon>Viridiplantae</taxon>
        <taxon>Streptophyta</taxon>
        <taxon>Embryophyta</taxon>
        <taxon>Tracheophyta</taxon>
        <taxon>Spermatophyta</taxon>
        <taxon>Pinopsida</taxon>
        <taxon>Pinidae</taxon>
        <taxon>Conifers II</taxon>
        <taxon>Cupressales</taxon>
        <taxon>Taxaceae</taxon>
        <taxon>Taxus</taxon>
    </lineage>
</organism>
<dbReference type="PANTHER" id="PTHR46567">
    <property type="entry name" value="MEDIATOR OF RNA POLYMERASE II TRANSCRIPTION SUBUNIT 12"/>
    <property type="match status" value="1"/>
</dbReference>